<evidence type="ECO:0000259" key="2">
    <source>
        <dbReference type="Pfam" id="PF19200"/>
    </source>
</evidence>
<name>A0A5R8Q889_9FIRM</name>
<evidence type="ECO:0000313" key="3">
    <source>
        <dbReference type="EMBL" id="TLG71797.1"/>
    </source>
</evidence>
<keyword evidence="4" id="KW-1185">Reference proteome</keyword>
<feature type="domain" description="6-phospho-N-acetylmuramidase C-terminal" evidence="1">
    <location>
        <begin position="258"/>
        <end position="361"/>
    </location>
</feature>
<dbReference type="InterPro" id="IPR017853">
    <property type="entry name" value="GH"/>
</dbReference>
<dbReference type="InterPro" id="IPR013785">
    <property type="entry name" value="Aldolase_TIM"/>
</dbReference>
<gene>
    <name evidence="3" type="ORF">FEZ08_10335</name>
</gene>
<organism evidence="3 4">
    <name type="scientific">Culicoidibacter larvae</name>
    <dbReference type="NCBI Taxonomy" id="2579976"/>
    <lineage>
        <taxon>Bacteria</taxon>
        <taxon>Bacillati</taxon>
        <taxon>Bacillota</taxon>
        <taxon>Culicoidibacteria</taxon>
        <taxon>Culicoidibacterales</taxon>
        <taxon>Culicoidibacteraceae</taxon>
        <taxon>Culicoidibacter</taxon>
    </lineage>
</organism>
<protein>
    <submittedName>
        <fullName evidence="3">DUF871 domain-containing protein</fullName>
    </submittedName>
</protein>
<dbReference type="InterPro" id="IPR029000">
    <property type="entry name" value="Cyclophilin-like_dom_sf"/>
</dbReference>
<accession>A0A5R8Q889</accession>
<proteinExistence type="predicted"/>
<dbReference type="InterPro" id="IPR043797">
    <property type="entry name" value="MupG_N"/>
</dbReference>
<dbReference type="SUPFAM" id="SSF51445">
    <property type="entry name" value="(Trans)glycosidases"/>
    <property type="match status" value="1"/>
</dbReference>
<feature type="domain" description="6-phospho-N-acetylmuramidase N-terminal" evidence="2">
    <location>
        <begin position="24"/>
        <end position="244"/>
    </location>
</feature>
<dbReference type="PANTHER" id="PTHR38435:SF2">
    <property type="entry name" value="DUF871 DOMAIN-CONTAINING PROTEIN"/>
    <property type="match status" value="1"/>
</dbReference>
<dbReference type="SUPFAM" id="SSF50891">
    <property type="entry name" value="Cyclophilin-like"/>
    <property type="match status" value="1"/>
</dbReference>
<dbReference type="PANTHER" id="PTHR38435">
    <property type="match status" value="1"/>
</dbReference>
<dbReference type="Pfam" id="PF19200">
    <property type="entry name" value="MupG_N"/>
    <property type="match status" value="1"/>
</dbReference>
<dbReference type="InterPro" id="IPR008589">
    <property type="entry name" value="MupG"/>
</dbReference>
<evidence type="ECO:0000259" key="1">
    <source>
        <dbReference type="Pfam" id="PF05913"/>
    </source>
</evidence>
<dbReference type="OrthoDB" id="5809921at2"/>
<dbReference type="Gene3D" id="2.40.100.10">
    <property type="entry name" value="Cyclophilin-like"/>
    <property type="match status" value="1"/>
</dbReference>
<dbReference type="AlphaFoldDB" id="A0A5R8Q889"/>
<dbReference type="InParanoid" id="A0A5R8Q889"/>
<evidence type="ECO:0000313" key="4">
    <source>
        <dbReference type="Proteomes" id="UP000306912"/>
    </source>
</evidence>
<dbReference type="EMBL" id="VBWP01000010">
    <property type="protein sequence ID" value="TLG71797.1"/>
    <property type="molecule type" value="Genomic_DNA"/>
</dbReference>
<reference evidence="3 4" key="1">
    <citation type="submission" date="2019-05" db="EMBL/GenBank/DDBJ databases">
        <title>Culicoidintestinum kansasii gen. nov., sp. nov. from the gastrointestinal tract of the biting midge, Culicoides sonorensis.</title>
        <authorList>
            <person name="Neupane S."/>
            <person name="Ghosh A."/>
            <person name="Gunther S."/>
            <person name="Martin K."/>
            <person name="Zurek L."/>
        </authorList>
    </citation>
    <scope>NUCLEOTIDE SEQUENCE [LARGE SCALE GENOMIC DNA]</scope>
    <source>
        <strain evidence="3 4">CS-1</strain>
    </source>
</reference>
<dbReference type="Pfam" id="PF05913">
    <property type="entry name" value="MupG_C"/>
    <property type="match status" value="1"/>
</dbReference>
<dbReference type="Proteomes" id="UP000306912">
    <property type="component" value="Unassembled WGS sequence"/>
</dbReference>
<dbReference type="Gene3D" id="3.20.20.70">
    <property type="entry name" value="Aldolase class I"/>
    <property type="match status" value="1"/>
</dbReference>
<sequence>MIYLVCKEENTFNKCVRGGESMRGYSIYFPEIDDEYMQKMNDAGWEMIFTSLHVKEYQADMHALKKLFTSQAVQGKKIIVDVSPATLRVLGINDYHELKDFGITHLRLDYGFSIADMLRLQEHFVLIFNASVLDEVMLEEYQASGIQLTNSSVMHNFYPHEYTGLGYDYVLAKNELFHKYGLRVQGFVAGDMQLRGPIFAGLPTVERLRQCSPASSFVVMQELLGFDDIFIGDFQISDEQREAIDRYCATGAITLTCSEFSADYKMFLGKFLTNRQDISEYVIRIRESRAEGVPARKDIEPYNIEPRPMGSITVDNNGYGRYCGEMQIVRCDLPEDMRVNVIGQVSDADLAVLPCIKSATPIYLIYKEL</sequence>
<comment type="caution">
    <text evidence="3">The sequence shown here is derived from an EMBL/GenBank/DDBJ whole genome shotgun (WGS) entry which is preliminary data.</text>
</comment>
<dbReference type="InterPro" id="IPR043894">
    <property type="entry name" value="MupG_C"/>
</dbReference>